<dbReference type="EMBL" id="CM009303">
    <property type="protein sequence ID" value="KAI9381867.1"/>
    <property type="molecule type" value="Genomic_DNA"/>
</dbReference>
<protein>
    <submittedName>
        <fullName evidence="1">Uncharacterized protein</fullName>
    </submittedName>
</protein>
<reference evidence="1 2" key="1">
    <citation type="journal article" date="2006" name="Science">
        <title>The genome of black cottonwood, Populus trichocarpa (Torr. &amp; Gray).</title>
        <authorList>
            <person name="Tuskan G.A."/>
            <person name="Difazio S."/>
            <person name="Jansson S."/>
            <person name="Bohlmann J."/>
            <person name="Grigoriev I."/>
            <person name="Hellsten U."/>
            <person name="Putnam N."/>
            <person name="Ralph S."/>
            <person name="Rombauts S."/>
            <person name="Salamov A."/>
            <person name="Schein J."/>
            <person name="Sterck L."/>
            <person name="Aerts A."/>
            <person name="Bhalerao R.R."/>
            <person name="Bhalerao R.P."/>
            <person name="Blaudez D."/>
            <person name="Boerjan W."/>
            <person name="Brun A."/>
            <person name="Brunner A."/>
            <person name="Busov V."/>
            <person name="Campbell M."/>
            <person name="Carlson J."/>
            <person name="Chalot M."/>
            <person name="Chapman J."/>
            <person name="Chen G.L."/>
            <person name="Cooper D."/>
            <person name="Coutinho P.M."/>
            <person name="Couturier J."/>
            <person name="Covert S."/>
            <person name="Cronk Q."/>
            <person name="Cunningham R."/>
            <person name="Davis J."/>
            <person name="Degroeve S."/>
            <person name="Dejardin A."/>
            <person name="Depamphilis C."/>
            <person name="Detter J."/>
            <person name="Dirks B."/>
            <person name="Dubchak I."/>
            <person name="Duplessis S."/>
            <person name="Ehlting J."/>
            <person name="Ellis B."/>
            <person name="Gendler K."/>
            <person name="Goodstein D."/>
            <person name="Gribskov M."/>
            <person name="Grimwood J."/>
            <person name="Groover A."/>
            <person name="Gunter L."/>
            <person name="Hamberger B."/>
            <person name="Heinze B."/>
            <person name="Helariutta Y."/>
            <person name="Henrissat B."/>
            <person name="Holligan D."/>
            <person name="Holt R."/>
            <person name="Huang W."/>
            <person name="Islam-Faridi N."/>
            <person name="Jones S."/>
            <person name="Jones-Rhoades M."/>
            <person name="Jorgensen R."/>
            <person name="Joshi C."/>
            <person name="Kangasjarvi J."/>
            <person name="Karlsson J."/>
            <person name="Kelleher C."/>
            <person name="Kirkpatrick R."/>
            <person name="Kirst M."/>
            <person name="Kohler A."/>
            <person name="Kalluri U."/>
            <person name="Larimer F."/>
            <person name="Leebens-Mack J."/>
            <person name="Leple J.C."/>
            <person name="Locascio P."/>
            <person name="Lou Y."/>
            <person name="Lucas S."/>
            <person name="Martin F."/>
            <person name="Montanini B."/>
            <person name="Napoli C."/>
            <person name="Nelson D.R."/>
            <person name="Nelson C."/>
            <person name="Nieminen K."/>
            <person name="Nilsson O."/>
            <person name="Pereda V."/>
            <person name="Peter G."/>
            <person name="Philippe R."/>
            <person name="Pilate G."/>
            <person name="Poliakov A."/>
            <person name="Razumovskaya J."/>
            <person name="Richardson P."/>
            <person name="Rinaldi C."/>
            <person name="Ritland K."/>
            <person name="Rouze P."/>
            <person name="Ryaboy D."/>
            <person name="Schmutz J."/>
            <person name="Schrader J."/>
            <person name="Segerman B."/>
            <person name="Shin H."/>
            <person name="Siddiqui A."/>
            <person name="Sterky F."/>
            <person name="Terry A."/>
            <person name="Tsai C.J."/>
            <person name="Uberbacher E."/>
            <person name="Unneberg P."/>
            <person name="Vahala J."/>
            <person name="Wall K."/>
            <person name="Wessler S."/>
            <person name="Yang G."/>
            <person name="Yin T."/>
            <person name="Douglas C."/>
            <person name="Marra M."/>
            <person name="Sandberg G."/>
            <person name="Van de Peer Y."/>
            <person name="Rokhsar D."/>
        </authorList>
    </citation>
    <scope>NUCLEOTIDE SEQUENCE [LARGE SCALE GENOMIC DNA]</scope>
    <source>
        <strain evidence="2">cv. Nisqually</strain>
    </source>
</reference>
<accession>A0ACC0RYF1</accession>
<evidence type="ECO:0000313" key="1">
    <source>
        <dbReference type="EMBL" id="KAI9381867.1"/>
    </source>
</evidence>
<keyword evidence="2" id="KW-1185">Reference proteome</keyword>
<sequence length="68" mass="8131">MSVINVQFYYITKITGIINKYKLTRGKRTGLLYPCMQQNNQFPIFFHQCPLATLDRLKHHHLCIPYYP</sequence>
<proteinExistence type="predicted"/>
<gene>
    <name evidence="1" type="ORF">POPTR_014G041250v4</name>
</gene>
<dbReference type="Proteomes" id="UP000006729">
    <property type="component" value="Chromosome 14"/>
</dbReference>
<organism evidence="1 2">
    <name type="scientific">Populus trichocarpa</name>
    <name type="common">Western balsam poplar</name>
    <name type="synonym">Populus balsamifera subsp. trichocarpa</name>
    <dbReference type="NCBI Taxonomy" id="3694"/>
    <lineage>
        <taxon>Eukaryota</taxon>
        <taxon>Viridiplantae</taxon>
        <taxon>Streptophyta</taxon>
        <taxon>Embryophyta</taxon>
        <taxon>Tracheophyta</taxon>
        <taxon>Spermatophyta</taxon>
        <taxon>Magnoliopsida</taxon>
        <taxon>eudicotyledons</taxon>
        <taxon>Gunneridae</taxon>
        <taxon>Pentapetalae</taxon>
        <taxon>rosids</taxon>
        <taxon>fabids</taxon>
        <taxon>Malpighiales</taxon>
        <taxon>Salicaceae</taxon>
        <taxon>Saliceae</taxon>
        <taxon>Populus</taxon>
    </lineage>
</organism>
<name>A0ACC0RYF1_POPTR</name>
<comment type="caution">
    <text evidence="1">The sequence shown here is derived from an EMBL/GenBank/DDBJ whole genome shotgun (WGS) entry which is preliminary data.</text>
</comment>
<evidence type="ECO:0000313" key="2">
    <source>
        <dbReference type="Proteomes" id="UP000006729"/>
    </source>
</evidence>